<dbReference type="RefSeq" id="XP_022745132.1">
    <property type="nucleotide sequence ID" value="XM_022889397.1"/>
</dbReference>
<evidence type="ECO:0000259" key="3">
    <source>
        <dbReference type="Pfam" id="PF16113"/>
    </source>
</evidence>
<comment type="function">
    <text evidence="2">Hydrolyzes 3-hydroxyisobutyryl-CoA (HIBYL-CoA), a saline catabolite. Has high activity toward isobutyryl-CoA. Could be an isobutyryl-CoA dehydrogenase that functions in valine catabolism.</text>
</comment>
<evidence type="ECO:0000256" key="2">
    <source>
        <dbReference type="RuleBase" id="RU369070"/>
    </source>
</evidence>
<dbReference type="RefSeq" id="XP_022745130.1">
    <property type="nucleotide sequence ID" value="XM_022889395.1"/>
</dbReference>
<proteinExistence type="inferred from homology"/>
<comment type="pathway">
    <text evidence="2">Amino-acid degradation; L-valine degradation.</text>
</comment>
<dbReference type="Pfam" id="PF16113">
    <property type="entry name" value="ECH_2"/>
    <property type="match status" value="1"/>
</dbReference>
<dbReference type="PANTHER" id="PTHR43176:SF3">
    <property type="entry name" value="3-HYDROXYISOBUTYRYL-COA HYDROLASE, MITOCHONDRIAL"/>
    <property type="match status" value="1"/>
</dbReference>
<dbReference type="RefSeq" id="XP_022745131.1">
    <property type="nucleotide sequence ID" value="XM_022889396.1"/>
</dbReference>
<dbReference type="GO" id="GO:0006574">
    <property type="term" value="P:L-valine catabolic process"/>
    <property type="evidence" value="ECO:0007669"/>
    <property type="project" value="UniProtKB-UniRule"/>
</dbReference>
<evidence type="ECO:0000313" key="7">
    <source>
        <dbReference type="RefSeq" id="XP_022745132.1"/>
    </source>
</evidence>
<evidence type="ECO:0000313" key="4">
    <source>
        <dbReference type="Proteomes" id="UP000515121"/>
    </source>
</evidence>
<organism evidence="4 5">
    <name type="scientific">Durio zibethinus</name>
    <name type="common">Durian</name>
    <dbReference type="NCBI Taxonomy" id="66656"/>
    <lineage>
        <taxon>Eukaryota</taxon>
        <taxon>Viridiplantae</taxon>
        <taxon>Streptophyta</taxon>
        <taxon>Embryophyta</taxon>
        <taxon>Tracheophyta</taxon>
        <taxon>Spermatophyta</taxon>
        <taxon>Magnoliopsida</taxon>
        <taxon>eudicotyledons</taxon>
        <taxon>Gunneridae</taxon>
        <taxon>Pentapetalae</taxon>
        <taxon>rosids</taxon>
        <taxon>malvids</taxon>
        <taxon>Malvales</taxon>
        <taxon>Malvaceae</taxon>
        <taxon>Helicteroideae</taxon>
        <taxon>Durio</taxon>
    </lineage>
</organism>
<feature type="domain" description="Enoyl-CoA hydratase/isomerase" evidence="3">
    <location>
        <begin position="16"/>
        <end position="139"/>
    </location>
</feature>
<dbReference type="Gene3D" id="3.90.226.10">
    <property type="entry name" value="2-enoyl-CoA Hydratase, Chain A, domain 1"/>
    <property type="match status" value="1"/>
</dbReference>
<dbReference type="GO" id="GO:0003860">
    <property type="term" value="F:3-hydroxyisobutyryl-CoA hydrolase activity"/>
    <property type="evidence" value="ECO:0007669"/>
    <property type="project" value="UniProtKB-UniRule"/>
</dbReference>
<dbReference type="KEGG" id="dzi:111295733"/>
<evidence type="ECO:0000313" key="6">
    <source>
        <dbReference type="RefSeq" id="XP_022745131.1"/>
    </source>
</evidence>
<dbReference type="AlphaFoldDB" id="A0A6P5YY01"/>
<reference evidence="5 6" key="1">
    <citation type="submission" date="2025-04" db="UniProtKB">
        <authorList>
            <consortium name="RefSeq"/>
        </authorList>
    </citation>
    <scope>IDENTIFICATION</scope>
    <source>
        <tissue evidence="5 6">Fruit stalk</tissue>
    </source>
</reference>
<sequence length="168" mass="19224">MTFLDPHYHWLCGCRLDVIDRCFFKKTVEEILSALEREVVHQMDGWISATIQTLKKVSPTSLKISLRSIREGRLQGLGPCLAVSVEWFVMSCGENSVKTFLRVAGLQGCMAMLLDKDKNSMWEPSKLEVIADSIVDCYFSMVNREEWEDLKLPTRSMFNLPPYAIAKL</sequence>
<dbReference type="InterPro" id="IPR045004">
    <property type="entry name" value="ECH_dom"/>
</dbReference>
<dbReference type="OrthoDB" id="16820at2759"/>
<dbReference type="EC" id="3.1.2.4" evidence="2"/>
<keyword evidence="1 2" id="KW-0378">Hydrolase</keyword>
<comment type="catalytic activity">
    <reaction evidence="2">
        <text>3-hydroxy-2-methylpropanoyl-CoA + H2O = 3-hydroxy-2-methylpropanoate + CoA + H(+)</text>
        <dbReference type="Rhea" id="RHEA:20888"/>
        <dbReference type="ChEBI" id="CHEBI:11805"/>
        <dbReference type="ChEBI" id="CHEBI:15377"/>
        <dbReference type="ChEBI" id="CHEBI:15378"/>
        <dbReference type="ChEBI" id="CHEBI:57287"/>
        <dbReference type="ChEBI" id="CHEBI:57340"/>
        <dbReference type="EC" id="3.1.2.4"/>
    </reaction>
</comment>
<evidence type="ECO:0000256" key="1">
    <source>
        <dbReference type="ARBA" id="ARBA00022801"/>
    </source>
</evidence>
<dbReference type="GeneID" id="111295733"/>
<dbReference type="InterPro" id="IPR032259">
    <property type="entry name" value="HIBYL-CoA-H"/>
</dbReference>
<protein>
    <recommendedName>
        <fullName evidence="2">3-hydroxyisobutyryl-CoA hydrolase</fullName>
        <shortName evidence="2">HIB-CoA hydrolase</shortName>
        <shortName evidence="2">HIBYL-CoA-H</shortName>
        <ecNumber evidence="2">3.1.2.4</ecNumber>
    </recommendedName>
    <alternativeName>
        <fullName evidence="2">3-hydroxyisobutyryl-coenzyme A hydrolase</fullName>
    </alternativeName>
</protein>
<keyword evidence="4" id="KW-1185">Reference proteome</keyword>
<dbReference type="Proteomes" id="UP000515121">
    <property type="component" value="Unplaced"/>
</dbReference>
<dbReference type="PANTHER" id="PTHR43176">
    <property type="entry name" value="3-HYDROXYISOBUTYRYL-COA HYDROLASE-RELATED"/>
    <property type="match status" value="1"/>
</dbReference>
<evidence type="ECO:0000313" key="5">
    <source>
        <dbReference type="RefSeq" id="XP_022745130.1"/>
    </source>
</evidence>
<name>A0A6P5YY01_DURZI</name>
<gene>
    <name evidence="5 6 7" type="primary">LOC111295733</name>
</gene>
<comment type="similarity">
    <text evidence="2">Belongs to the enoyl-CoA hydratase/isomerase family.</text>
</comment>
<accession>A0A6P5YY01</accession>